<evidence type="ECO:0000313" key="2">
    <source>
        <dbReference type="Proteomes" id="UP000177596"/>
    </source>
</evidence>
<organism evidence="1 2">
    <name type="scientific">Candidatus Woesebacteria bacterium RIFOXYD1_FULL_43_18</name>
    <dbReference type="NCBI Taxonomy" id="1802551"/>
    <lineage>
        <taxon>Bacteria</taxon>
        <taxon>Candidatus Woeseibacteriota</taxon>
    </lineage>
</organism>
<accession>A0A1F8DJ48</accession>
<dbReference type="EMBL" id="MGIL01000007">
    <property type="protein sequence ID" value="OGM88630.1"/>
    <property type="molecule type" value="Genomic_DNA"/>
</dbReference>
<dbReference type="AlphaFoldDB" id="A0A1F8DJ48"/>
<sequence>MVEQEMKDSGKEWHQVDIGNGHLIWEKTIDPEIMAQMPKTVRPFYEVGPIELLIEDIKHLFNIRGRI</sequence>
<comment type="caution">
    <text evidence="1">The sequence shown here is derived from an EMBL/GenBank/DDBJ whole genome shotgun (WGS) entry which is preliminary data.</text>
</comment>
<name>A0A1F8DJ48_9BACT</name>
<proteinExistence type="predicted"/>
<reference evidence="1 2" key="1">
    <citation type="journal article" date="2016" name="Nat. Commun.">
        <title>Thousands of microbial genomes shed light on interconnected biogeochemical processes in an aquifer system.</title>
        <authorList>
            <person name="Anantharaman K."/>
            <person name="Brown C.T."/>
            <person name="Hug L.A."/>
            <person name="Sharon I."/>
            <person name="Castelle C.J."/>
            <person name="Probst A.J."/>
            <person name="Thomas B.C."/>
            <person name="Singh A."/>
            <person name="Wilkins M.J."/>
            <person name="Karaoz U."/>
            <person name="Brodie E.L."/>
            <person name="Williams K.H."/>
            <person name="Hubbard S.S."/>
            <person name="Banfield J.F."/>
        </authorList>
    </citation>
    <scope>NUCLEOTIDE SEQUENCE [LARGE SCALE GENOMIC DNA]</scope>
</reference>
<gene>
    <name evidence="1" type="ORF">A2573_03425</name>
</gene>
<evidence type="ECO:0000313" key="1">
    <source>
        <dbReference type="EMBL" id="OGM88630.1"/>
    </source>
</evidence>
<dbReference type="Proteomes" id="UP000177596">
    <property type="component" value="Unassembled WGS sequence"/>
</dbReference>
<protein>
    <submittedName>
        <fullName evidence="1">Uncharacterized protein</fullName>
    </submittedName>
</protein>